<evidence type="ECO:0000313" key="3">
    <source>
        <dbReference type="Proteomes" id="UP000792457"/>
    </source>
</evidence>
<protein>
    <submittedName>
        <fullName evidence="2">Uncharacterized protein</fullName>
    </submittedName>
</protein>
<organism evidence="2 3">
    <name type="scientific">Ladona fulva</name>
    <name type="common">Scarce chaser dragonfly</name>
    <name type="synonym">Libellula fulva</name>
    <dbReference type="NCBI Taxonomy" id="123851"/>
    <lineage>
        <taxon>Eukaryota</taxon>
        <taxon>Metazoa</taxon>
        <taxon>Ecdysozoa</taxon>
        <taxon>Arthropoda</taxon>
        <taxon>Hexapoda</taxon>
        <taxon>Insecta</taxon>
        <taxon>Pterygota</taxon>
        <taxon>Palaeoptera</taxon>
        <taxon>Odonata</taxon>
        <taxon>Epiprocta</taxon>
        <taxon>Anisoptera</taxon>
        <taxon>Libelluloidea</taxon>
        <taxon>Libellulidae</taxon>
        <taxon>Ladona</taxon>
    </lineage>
</organism>
<feature type="compositionally biased region" description="Basic residues" evidence="1">
    <location>
        <begin position="131"/>
        <end position="141"/>
    </location>
</feature>
<dbReference type="OrthoDB" id="7700115at2759"/>
<proteinExistence type="predicted"/>
<name>A0A8K0NZM0_LADFU</name>
<reference evidence="2" key="2">
    <citation type="submission" date="2017-10" db="EMBL/GenBank/DDBJ databases">
        <title>Ladona fulva Genome sequencing and assembly.</title>
        <authorList>
            <person name="Murali S."/>
            <person name="Richards S."/>
            <person name="Bandaranaike D."/>
            <person name="Bellair M."/>
            <person name="Blankenburg K."/>
            <person name="Chao H."/>
            <person name="Dinh H."/>
            <person name="Doddapaneni H."/>
            <person name="Dugan-Rocha S."/>
            <person name="Elkadiri S."/>
            <person name="Gnanaolivu R."/>
            <person name="Hernandez B."/>
            <person name="Skinner E."/>
            <person name="Javaid M."/>
            <person name="Lee S."/>
            <person name="Li M."/>
            <person name="Ming W."/>
            <person name="Munidasa M."/>
            <person name="Muniz J."/>
            <person name="Nguyen L."/>
            <person name="Hughes D."/>
            <person name="Osuji N."/>
            <person name="Pu L.-L."/>
            <person name="Puazo M."/>
            <person name="Qu C."/>
            <person name="Quiroz J."/>
            <person name="Raj R."/>
            <person name="Weissenberger G."/>
            <person name="Xin Y."/>
            <person name="Zou X."/>
            <person name="Han Y."/>
            <person name="Worley K."/>
            <person name="Muzny D."/>
            <person name="Gibbs R."/>
        </authorList>
    </citation>
    <scope>NUCLEOTIDE SEQUENCE</scope>
    <source>
        <strain evidence="2">Sampled in the wild</strain>
    </source>
</reference>
<comment type="caution">
    <text evidence="2">The sequence shown here is derived from an EMBL/GenBank/DDBJ whole genome shotgun (WGS) entry which is preliminary data.</text>
</comment>
<evidence type="ECO:0000256" key="1">
    <source>
        <dbReference type="SAM" id="MobiDB-lite"/>
    </source>
</evidence>
<evidence type="ECO:0000313" key="2">
    <source>
        <dbReference type="EMBL" id="KAG8225739.1"/>
    </source>
</evidence>
<feature type="compositionally biased region" description="Low complexity" evidence="1">
    <location>
        <begin position="118"/>
        <end position="130"/>
    </location>
</feature>
<keyword evidence="3" id="KW-1185">Reference proteome</keyword>
<reference evidence="2" key="1">
    <citation type="submission" date="2013-04" db="EMBL/GenBank/DDBJ databases">
        <authorList>
            <person name="Qu J."/>
            <person name="Murali S.C."/>
            <person name="Bandaranaike D."/>
            <person name="Bellair M."/>
            <person name="Blankenburg K."/>
            <person name="Chao H."/>
            <person name="Dinh H."/>
            <person name="Doddapaneni H."/>
            <person name="Downs B."/>
            <person name="Dugan-Rocha S."/>
            <person name="Elkadiri S."/>
            <person name="Gnanaolivu R.D."/>
            <person name="Hernandez B."/>
            <person name="Javaid M."/>
            <person name="Jayaseelan J.C."/>
            <person name="Lee S."/>
            <person name="Li M."/>
            <person name="Ming W."/>
            <person name="Munidasa M."/>
            <person name="Muniz J."/>
            <person name="Nguyen L."/>
            <person name="Ongeri F."/>
            <person name="Osuji N."/>
            <person name="Pu L.-L."/>
            <person name="Puazo M."/>
            <person name="Qu C."/>
            <person name="Quiroz J."/>
            <person name="Raj R."/>
            <person name="Weissenberger G."/>
            <person name="Xin Y."/>
            <person name="Zou X."/>
            <person name="Han Y."/>
            <person name="Richards S."/>
            <person name="Worley K."/>
            <person name="Muzny D."/>
            <person name="Gibbs R."/>
        </authorList>
    </citation>
    <scope>NUCLEOTIDE SEQUENCE</scope>
    <source>
        <strain evidence="2">Sampled in the wild</strain>
    </source>
</reference>
<feature type="region of interest" description="Disordered" evidence="1">
    <location>
        <begin position="51"/>
        <end position="143"/>
    </location>
</feature>
<accession>A0A8K0NZM0</accession>
<dbReference type="Proteomes" id="UP000792457">
    <property type="component" value="Unassembled WGS sequence"/>
</dbReference>
<sequence length="169" mass="16895">MKSALRSTKSSIRLAMKFPSRVRLLGALRNSFPHSFVMTQHASGMGPTSIFARNKPADGGGHVNQKGGAAGAKAAAGAAGVKGGAAGKTAGGGGGGGGGAKAGAGGQKPPTAQKGQVKAAPSKAAAAKGPAGKKNKKGQRHQQHDLIVTIDLVSARTDDYFDFFSIPRH</sequence>
<dbReference type="AlphaFoldDB" id="A0A8K0NZM0"/>
<gene>
    <name evidence="2" type="ORF">J437_LFUL012882</name>
</gene>
<dbReference type="EMBL" id="KZ308251">
    <property type="protein sequence ID" value="KAG8225739.1"/>
    <property type="molecule type" value="Genomic_DNA"/>
</dbReference>
<feature type="compositionally biased region" description="Gly residues" evidence="1">
    <location>
        <begin position="80"/>
        <end position="106"/>
    </location>
</feature>